<dbReference type="EMBL" id="FXTB01000001">
    <property type="protein sequence ID" value="SMO40301.1"/>
    <property type="molecule type" value="Genomic_DNA"/>
</dbReference>
<dbReference type="Proteomes" id="UP000319040">
    <property type="component" value="Unassembled WGS sequence"/>
</dbReference>
<evidence type="ECO:0000256" key="4">
    <source>
        <dbReference type="PROSITE-ProRule" id="PRU00169"/>
    </source>
</evidence>
<evidence type="ECO:0000256" key="3">
    <source>
        <dbReference type="ARBA" id="ARBA00022553"/>
    </source>
</evidence>
<dbReference type="InterPro" id="IPR011123">
    <property type="entry name" value="Y_Y_Y"/>
</dbReference>
<dbReference type="InterPro" id="IPR015943">
    <property type="entry name" value="WD40/YVTN_repeat-like_dom_sf"/>
</dbReference>
<dbReference type="PRINTS" id="PR00344">
    <property type="entry name" value="BCTRLSENSOR"/>
</dbReference>
<evidence type="ECO:0000313" key="9">
    <source>
        <dbReference type="EMBL" id="SMO40301.1"/>
    </source>
</evidence>
<dbReference type="SMART" id="SM00388">
    <property type="entry name" value="HisKA"/>
    <property type="match status" value="1"/>
</dbReference>
<proteinExistence type="predicted"/>
<dbReference type="Gene3D" id="2.60.40.10">
    <property type="entry name" value="Immunoglobulins"/>
    <property type="match status" value="1"/>
</dbReference>
<dbReference type="SUPFAM" id="SSF52172">
    <property type="entry name" value="CheY-like"/>
    <property type="match status" value="1"/>
</dbReference>
<keyword evidence="6" id="KW-0812">Transmembrane</keyword>
<dbReference type="SUPFAM" id="SSF63829">
    <property type="entry name" value="Calcium-dependent phosphotriesterase"/>
    <property type="match status" value="3"/>
</dbReference>
<evidence type="ECO:0000256" key="5">
    <source>
        <dbReference type="SAM" id="Coils"/>
    </source>
</evidence>
<name>A0A521AZV0_SACCC</name>
<dbReference type="GO" id="GO:0000155">
    <property type="term" value="F:phosphorelay sensor kinase activity"/>
    <property type="evidence" value="ECO:0007669"/>
    <property type="project" value="InterPro"/>
</dbReference>
<feature type="modified residue" description="4-aspartylphosphate" evidence="4">
    <location>
        <position position="1222"/>
    </location>
</feature>
<feature type="domain" description="Histidine kinase" evidence="7">
    <location>
        <begin position="930"/>
        <end position="1148"/>
    </location>
</feature>
<dbReference type="SUPFAM" id="SSF55874">
    <property type="entry name" value="ATPase domain of HSP90 chaperone/DNA topoisomerase II/histidine kinase"/>
    <property type="match status" value="1"/>
</dbReference>
<dbReference type="InterPro" id="IPR036890">
    <property type="entry name" value="HATPase_C_sf"/>
</dbReference>
<feature type="domain" description="Response regulatory" evidence="8">
    <location>
        <begin position="1173"/>
        <end position="1287"/>
    </location>
</feature>
<evidence type="ECO:0000256" key="1">
    <source>
        <dbReference type="ARBA" id="ARBA00000085"/>
    </source>
</evidence>
<dbReference type="InterPro" id="IPR004358">
    <property type="entry name" value="Sig_transdc_His_kin-like_C"/>
</dbReference>
<dbReference type="InterPro" id="IPR036097">
    <property type="entry name" value="HisK_dim/P_sf"/>
</dbReference>
<dbReference type="PANTHER" id="PTHR43547:SF2">
    <property type="entry name" value="HYBRID SIGNAL TRANSDUCTION HISTIDINE KINASE C"/>
    <property type="match status" value="1"/>
</dbReference>
<feature type="coiled-coil region" evidence="5">
    <location>
        <begin position="854"/>
        <end position="888"/>
    </location>
</feature>
<dbReference type="FunFam" id="3.30.565.10:FF:000010">
    <property type="entry name" value="Sensor histidine kinase RcsC"/>
    <property type="match status" value="1"/>
</dbReference>
<dbReference type="PROSITE" id="PS50109">
    <property type="entry name" value="HIS_KIN"/>
    <property type="match status" value="1"/>
</dbReference>
<dbReference type="Gene3D" id="3.40.50.2300">
    <property type="match status" value="1"/>
</dbReference>
<dbReference type="CDD" id="cd16922">
    <property type="entry name" value="HATPase_EvgS-ArcB-TorS-like"/>
    <property type="match status" value="1"/>
</dbReference>
<dbReference type="InterPro" id="IPR001789">
    <property type="entry name" value="Sig_transdc_resp-reg_receiver"/>
</dbReference>
<sequence>MPKRLIYLSLLFFLNCYCCISPVLSQIVAGKRYDNISFTKIQNCDFLQYGTIESIIQDDKGFMWIATKDGLGRYDSHEIKIYRPDNNNANSISHNIITCLFKDSQGTIWAGTPEGLNRYNYKKDNFDFFRLFPAHERELRNNNIYKMAESADGKIWIVTYTDGIAIYDPESNSFTNIMHQPGIDNGLSSNNLRTILIDSKQNIWVGTRDKGVDVLDYKNNRWRHYSSDSADPFSLPNNDIRSIFEDSNGEIWIGTHGAGLARFNQANNNFKVYRSNPDQINSLASNVIWDIFEDSNKNILVCTQDGGLSLYLRGSDSFYNYLNDRTDPQSISGNVVRSIYEDTAGNLWLGLFNEGLNFINAHQKAFNVIKSNPTKPNTLSNNQVSSVLKDREGILWIGTDGGGLNRYDATKNEFKLLKNDKHDPHSLSNDKPISLAEDIAGNIWAGVYDGGLNLINKKTLKVKRFFSRENSKSPIYHVWSLLADSNKIWVGTNLGLYTIDIKTYQTKAFSFNVRDHKGTNNGEIWKIYKDSKNRILLATSSGLNVYHPDKDRFDYYEHDPNDSITISKNWITAFLEDSKKRIWIGTNGGGLNLWHEQTDTFEPFNTNNGLVNNNVFGILEDSLNNLWISTNNGLVKYNYEKNLFHNYDLNDGLQGNHFLPSSFMDKDGWMYFGGISGLTYFNPSKIKENSFIPPIVLTNFKLFNKEVDINQEDSPLHENIVIAKSLQLDYNHSFFSFNYSALNYSIPQRNRYKYKLEGFNDDWIDANNEHSVTFTNLNPGQYKFVVIGSNNDNVWNEEGASIDIVVKSPFYLSWTFIFGIVLLIMLIASSIYYYRITAVKKINSRLEAMVRRRTSQLQERNEEISIQKEELRQQRDIANDQYVKIFKQRAELEMHRSNLETLVAQRTKDLVEAKVKAEESDKLKSAFLANMSHEIRTPMNAVSGFINLLKNKSFTEKEKLHFMKVIENSHQVLLRLIDDIISLAKIESGGMNVAPTKVYLQDFLSEMNSIYYSQFVEKPKVKFVVENTLSPNTILFTDGIRLNQIISNLLNNAIKFTEEGTVRLSATQKSDQIIFSVEDTGIGISEENTEKIFERFYKIEDDSSRLYSGTGLGLAIAKSLSELLGGVLSVKSEIGKGTQFTLALPTSIISSEYEGRHSQQPDEAQSLQWASKRILIVEDEISNFRFLQFALKISCVQISHAINGKEAVDMVNKNSYDLILMDIRMPFMDGYEATKKIKRVYPHLPIIAQTAYSGGTEREAYFNAGFDDYITKPINTNHLFDVLKKYLG</sequence>
<comment type="catalytic activity">
    <reaction evidence="1">
        <text>ATP + protein L-histidine = ADP + protein N-phospho-L-histidine.</text>
        <dbReference type="EC" id="2.7.13.3"/>
    </reaction>
</comment>
<dbReference type="InterPro" id="IPR003594">
    <property type="entry name" value="HATPase_dom"/>
</dbReference>
<dbReference type="OrthoDB" id="717811at2"/>
<evidence type="ECO:0000313" key="10">
    <source>
        <dbReference type="Proteomes" id="UP000319040"/>
    </source>
</evidence>
<dbReference type="SUPFAM" id="SSF47384">
    <property type="entry name" value="Homodimeric domain of signal transducing histidine kinase"/>
    <property type="match status" value="1"/>
</dbReference>
<dbReference type="Pfam" id="PF02518">
    <property type="entry name" value="HATPase_c"/>
    <property type="match status" value="1"/>
</dbReference>
<dbReference type="EC" id="2.7.13.3" evidence="2"/>
<keyword evidence="5" id="KW-0175">Coiled coil</keyword>
<keyword evidence="3 4" id="KW-0597">Phosphoprotein</keyword>
<evidence type="ECO:0000256" key="6">
    <source>
        <dbReference type="SAM" id="Phobius"/>
    </source>
</evidence>
<gene>
    <name evidence="9" type="ORF">SAMN06265379_101548</name>
</gene>
<dbReference type="InterPro" id="IPR011110">
    <property type="entry name" value="Reg_prop"/>
</dbReference>
<accession>A0A521AZV0</accession>
<dbReference type="CDD" id="cd17546">
    <property type="entry name" value="REC_hyHK_CKI1_RcsC-like"/>
    <property type="match status" value="1"/>
</dbReference>
<dbReference type="InterPro" id="IPR005467">
    <property type="entry name" value="His_kinase_dom"/>
</dbReference>
<dbReference type="SMART" id="SM00387">
    <property type="entry name" value="HATPase_c"/>
    <property type="match status" value="1"/>
</dbReference>
<keyword evidence="9" id="KW-0808">Transferase</keyword>
<keyword evidence="10" id="KW-1185">Reference proteome</keyword>
<dbReference type="PROSITE" id="PS50110">
    <property type="entry name" value="RESPONSE_REGULATORY"/>
    <property type="match status" value="1"/>
</dbReference>
<dbReference type="SMART" id="SM00448">
    <property type="entry name" value="REC"/>
    <property type="match status" value="1"/>
</dbReference>
<keyword evidence="9" id="KW-0418">Kinase</keyword>
<dbReference type="PANTHER" id="PTHR43547">
    <property type="entry name" value="TWO-COMPONENT HISTIDINE KINASE"/>
    <property type="match status" value="1"/>
</dbReference>
<dbReference type="InterPro" id="IPR003661">
    <property type="entry name" value="HisK_dim/P_dom"/>
</dbReference>
<dbReference type="RefSeq" id="WP_142531907.1">
    <property type="nucleotide sequence ID" value="NZ_FXTB01000001.1"/>
</dbReference>
<evidence type="ECO:0000256" key="2">
    <source>
        <dbReference type="ARBA" id="ARBA00012438"/>
    </source>
</evidence>
<dbReference type="Gene3D" id="3.30.565.10">
    <property type="entry name" value="Histidine kinase-like ATPase, C-terminal domain"/>
    <property type="match status" value="1"/>
</dbReference>
<dbReference type="FunFam" id="2.60.40.10:FF:000791">
    <property type="entry name" value="Two-component system sensor histidine kinase/response regulator"/>
    <property type="match status" value="1"/>
</dbReference>
<dbReference type="Pfam" id="PF07495">
    <property type="entry name" value="Y_Y_Y"/>
    <property type="match status" value="1"/>
</dbReference>
<evidence type="ECO:0000259" key="7">
    <source>
        <dbReference type="PROSITE" id="PS50109"/>
    </source>
</evidence>
<dbReference type="Pfam" id="PF00072">
    <property type="entry name" value="Response_reg"/>
    <property type="match status" value="1"/>
</dbReference>
<feature type="transmembrane region" description="Helical" evidence="6">
    <location>
        <begin position="811"/>
        <end position="834"/>
    </location>
</feature>
<dbReference type="Pfam" id="PF00512">
    <property type="entry name" value="HisKA"/>
    <property type="match status" value="1"/>
</dbReference>
<reference evidence="9 10" key="1">
    <citation type="submission" date="2017-05" db="EMBL/GenBank/DDBJ databases">
        <authorList>
            <person name="Varghese N."/>
            <person name="Submissions S."/>
        </authorList>
    </citation>
    <scope>NUCLEOTIDE SEQUENCE [LARGE SCALE GENOMIC DNA]</scope>
    <source>
        <strain evidence="9 10">DSM 27040</strain>
    </source>
</reference>
<dbReference type="InterPro" id="IPR011006">
    <property type="entry name" value="CheY-like_superfamily"/>
</dbReference>
<evidence type="ECO:0000259" key="8">
    <source>
        <dbReference type="PROSITE" id="PS50110"/>
    </source>
</evidence>
<dbReference type="Gene3D" id="2.130.10.10">
    <property type="entry name" value="YVTN repeat-like/Quinoprotein amine dehydrogenase"/>
    <property type="match status" value="4"/>
</dbReference>
<dbReference type="InterPro" id="IPR013783">
    <property type="entry name" value="Ig-like_fold"/>
</dbReference>
<protein>
    <recommendedName>
        <fullName evidence="2">histidine kinase</fullName>
        <ecNumber evidence="2">2.7.13.3</ecNumber>
    </recommendedName>
</protein>
<dbReference type="CDD" id="cd00082">
    <property type="entry name" value="HisKA"/>
    <property type="match status" value="1"/>
</dbReference>
<keyword evidence="6" id="KW-0472">Membrane</keyword>
<dbReference type="Pfam" id="PF07494">
    <property type="entry name" value="Reg_prop"/>
    <property type="match status" value="8"/>
</dbReference>
<organism evidence="9 10">
    <name type="scientific">Saccharicrinis carchari</name>
    <dbReference type="NCBI Taxonomy" id="1168039"/>
    <lineage>
        <taxon>Bacteria</taxon>
        <taxon>Pseudomonadati</taxon>
        <taxon>Bacteroidota</taxon>
        <taxon>Bacteroidia</taxon>
        <taxon>Marinilabiliales</taxon>
        <taxon>Marinilabiliaceae</taxon>
        <taxon>Saccharicrinis</taxon>
    </lineage>
</organism>
<dbReference type="Gene3D" id="1.10.287.130">
    <property type="match status" value="1"/>
</dbReference>
<keyword evidence="6" id="KW-1133">Transmembrane helix</keyword>